<sequence length="101" mass="12105">MIKFVRHIKVGDQEFETWFGMEIKKKGNRPNIDIFYYTDDPSEELSMHQLIKSNFQSKKDALQFGIKFMRSMYQDMIQREKEVTKKEKKAEQSDSTEKVSE</sequence>
<accession>A0A2N3IA15</accession>
<evidence type="ECO:0000313" key="3">
    <source>
        <dbReference type="Proteomes" id="UP000233618"/>
    </source>
</evidence>
<reference evidence="2 3" key="1">
    <citation type="journal article" date="2017" name="Front. Microbiol.">
        <title>Labilibaculum manganireducens gen. nov., sp. nov. and Labilibaculum filiforme sp. nov., Novel Bacteroidetes Isolated from Subsurface Sediments of the Baltic Sea.</title>
        <authorList>
            <person name="Vandieken V."/>
            <person name="Marshall I.P."/>
            <person name="Niemann H."/>
            <person name="Engelen B."/>
            <person name="Cypionka H."/>
        </authorList>
    </citation>
    <scope>NUCLEOTIDE SEQUENCE [LARGE SCALE GENOMIC DNA]</scope>
    <source>
        <strain evidence="2 3">59.10-2M</strain>
    </source>
</reference>
<dbReference type="RefSeq" id="WP_101309435.1">
    <property type="nucleotide sequence ID" value="NZ_CAXXEE010000003.1"/>
</dbReference>
<protein>
    <submittedName>
        <fullName evidence="2">Uncharacterized protein</fullName>
    </submittedName>
</protein>
<dbReference type="AlphaFoldDB" id="A0A2N3IA15"/>
<dbReference type="Proteomes" id="UP000233618">
    <property type="component" value="Unassembled WGS sequence"/>
</dbReference>
<gene>
    <name evidence="2" type="ORF">BZG01_08640</name>
</gene>
<organism evidence="2 3">
    <name type="scientific">Labilibaculum manganireducens</name>
    <dbReference type="NCBI Taxonomy" id="1940525"/>
    <lineage>
        <taxon>Bacteria</taxon>
        <taxon>Pseudomonadati</taxon>
        <taxon>Bacteroidota</taxon>
        <taxon>Bacteroidia</taxon>
        <taxon>Marinilabiliales</taxon>
        <taxon>Marinifilaceae</taxon>
        <taxon>Labilibaculum</taxon>
    </lineage>
</organism>
<feature type="region of interest" description="Disordered" evidence="1">
    <location>
        <begin position="79"/>
        <end position="101"/>
    </location>
</feature>
<keyword evidence="3" id="KW-1185">Reference proteome</keyword>
<name>A0A2N3IA15_9BACT</name>
<evidence type="ECO:0000256" key="1">
    <source>
        <dbReference type="SAM" id="MobiDB-lite"/>
    </source>
</evidence>
<comment type="caution">
    <text evidence="2">The sequence shown here is derived from an EMBL/GenBank/DDBJ whole genome shotgun (WGS) entry which is preliminary data.</text>
</comment>
<proteinExistence type="predicted"/>
<evidence type="ECO:0000313" key="2">
    <source>
        <dbReference type="EMBL" id="PKQ67156.1"/>
    </source>
</evidence>
<dbReference type="EMBL" id="MVDE01000010">
    <property type="protein sequence ID" value="PKQ67156.1"/>
    <property type="molecule type" value="Genomic_DNA"/>
</dbReference>